<evidence type="ECO:0000313" key="4">
    <source>
        <dbReference type="Proteomes" id="UP001596233"/>
    </source>
</evidence>
<reference evidence="4" key="1">
    <citation type="journal article" date="2019" name="Int. J. Syst. Evol. Microbiol.">
        <title>The Global Catalogue of Microorganisms (GCM) 10K type strain sequencing project: providing services to taxonomists for standard genome sequencing and annotation.</title>
        <authorList>
            <consortium name="The Broad Institute Genomics Platform"/>
            <consortium name="The Broad Institute Genome Sequencing Center for Infectious Disease"/>
            <person name="Wu L."/>
            <person name="Ma J."/>
        </authorList>
    </citation>
    <scope>NUCLEOTIDE SEQUENCE [LARGE SCALE GENOMIC DNA]</scope>
    <source>
        <strain evidence="4">PCU 280</strain>
    </source>
</reference>
<dbReference type="InterPro" id="IPR019673">
    <property type="entry name" value="Spore_germination_GerPC"/>
</dbReference>
<dbReference type="RefSeq" id="WP_379233302.1">
    <property type="nucleotide sequence ID" value="NZ_JBHSTE010000002.1"/>
</dbReference>
<feature type="region of interest" description="Disordered" evidence="2">
    <location>
        <begin position="134"/>
        <end position="186"/>
    </location>
</feature>
<gene>
    <name evidence="3" type="primary">gerPC</name>
    <name evidence="3" type="ORF">ACFP56_07220</name>
</gene>
<organism evidence="3 4">
    <name type="scientific">Paenibacillus septentrionalis</name>
    <dbReference type="NCBI Taxonomy" id="429342"/>
    <lineage>
        <taxon>Bacteria</taxon>
        <taxon>Bacillati</taxon>
        <taxon>Bacillota</taxon>
        <taxon>Bacilli</taxon>
        <taxon>Bacillales</taxon>
        <taxon>Paenibacillaceae</taxon>
        <taxon>Paenibacillus</taxon>
    </lineage>
</organism>
<keyword evidence="1" id="KW-0175">Coiled coil</keyword>
<dbReference type="EMBL" id="JBHSTE010000002">
    <property type="protein sequence ID" value="MFC6332412.1"/>
    <property type="molecule type" value="Genomic_DNA"/>
</dbReference>
<evidence type="ECO:0000313" key="3">
    <source>
        <dbReference type="EMBL" id="MFC6332412.1"/>
    </source>
</evidence>
<sequence length="300" mass="34553">MYNSEPPSNPYQAWQHWALRMEQRLQEQQQTIEKLEQELQLLKQQLTSQEQQSTIYHVEKIEYHFDQLKVDTLEGSLQIGLSTSNPEQLPMMIEDFAMQQQNANAPPIQYKKNGQKSSSNAPYGKAAPYASPYVAKPNSNIMNRPQEGAAGMTQPAQHASPATENLEQAVQDQSTKQSHPSTNAPNATVQANYNVMLHQQQIETCIEHVRSSLEQRFTPYIDRQSSLMQVEMTEDHKKLIVDDIDRQLPARVHYYYEERMKKNTAAEELIHQVCHLTINDIESAIDHYLYGLSQQDKENK</sequence>
<feature type="compositionally biased region" description="Polar residues" evidence="2">
    <location>
        <begin position="154"/>
        <end position="186"/>
    </location>
</feature>
<name>A0ABW1V0Y8_9BACL</name>
<dbReference type="Pfam" id="PF10737">
    <property type="entry name" value="GerPC"/>
    <property type="match status" value="2"/>
</dbReference>
<dbReference type="Proteomes" id="UP001596233">
    <property type="component" value="Unassembled WGS sequence"/>
</dbReference>
<evidence type="ECO:0000256" key="2">
    <source>
        <dbReference type="SAM" id="MobiDB-lite"/>
    </source>
</evidence>
<evidence type="ECO:0000256" key="1">
    <source>
        <dbReference type="SAM" id="Coils"/>
    </source>
</evidence>
<accession>A0ABW1V0Y8</accession>
<feature type="coiled-coil region" evidence="1">
    <location>
        <begin position="18"/>
        <end position="52"/>
    </location>
</feature>
<comment type="caution">
    <text evidence="3">The sequence shown here is derived from an EMBL/GenBank/DDBJ whole genome shotgun (WGS) entry which is preliminary data.</text>
</comment>
<keyword evidence="4" id="KW-1185">Reference proteome</keyword>
<protein>
    <submittedName>
        <fullName evidence="3">Spore germination protein GerPC</fullName>
    </submittedName>
</protein>
<proteinExistence type="predicted"/>